<keyword evidence="1" id="KW-1133">Transmembrane helix</keyword>
<feature type="transmembrane region" description="Helical" evidence="1">
    <location>
        <begin position="169"/>
        <end position="195"/>
    </location>
</feature>
<dbReference type="OrthoDB" id="9786218at2"/>
<keyword evidence="1" id="KW-0472">Membrane</keyword>
<gene>
    <name evidence="2" type="ORF">SAMN02746019_00007970</name>
</gene>
<proteinExistence type="predicted"/>
<reference evidence="3" key="1">
    <citation type="submission" date="2017-06" db="EMBL/GenBank/DDBJ databases">
        <authorList>
            <person name="Varghese N."/>
            <person name="Submissions S."/>
        </authorList>
    </citation>
    <scope>NUCLEOTIDE SEQUENCE [LARGE SCALE GENOMIC DNA]</scope>
    <source>
        <strain evidence="3">JAD2</strain>
    </source>
</reference>
<feature type="transmembrane region" description="Helical" evidence="1">
    <location>
        <begin position="260"/>
        <end position="280"/>
    </location>
</feature>
<dbReference type="Proteomes" id="UP000197025">
    <property type="component" value="Unassembled WGS sequence"/>
</dbReference>
<evidence type="ECO:0000313" key="3">
    <source>
        <dbReference type="Proteomes" id="UP000197025"/>
    </source>
</evidence>
<evidence type="ECO:0000313" key="2">
    <source>
        <dbReference type="EMBL" id="SNB64239.1"/>
    </source>
</evidence>
<evidence type="ECO:0008006" key="4">
    <source>
        <dbReference type="Google" id="ProtNLM"/>
    </source>
</evidence>
<feature type="transmembrane region" description="Helical" evidence="1">
    <location>
        <begin position="215"/>
        <end position="239"/>
    </location>
</feature>
<dbReference type="EMBL" id="FYEK01000027">
    <property type="protein sequence ID" value="SNB64239.1"/>
    <property type="molecule type" value="Genomic_DNA"/>
</dbReference>
<protein>
    <recommendedName>
        <fullName evidence="4">Glycosyltransferase RgtA/B/C/D-like domain-containing protein</fullName>
    </recommendedName>
</protein>
<organism evidence="2 3">
    <name type="scientific">Thermoflexus hugenholtzii JAD2</name>
    <dbReference type="NCBI Taxonomy" id="877466"/>
    <lineage>
        <taxon>Bacteria</taxon>
        <taxon>Bacillati</taxon>
        <taxon>Chloroflexota</taxon>
        <taxon>Thermoflexia</taxon>
        <taxon>Thermoflexales</taxon>
        <taxon>Thermoflexaceae</taxon>
        <taxon>Thermoflexus</taxon>
    </lineage>
</organism>
<feature type="transmembrane region" description="Helical" evidence="1">
    <location>
        <begin position="309"/>
        <end position="330"/>
    </location>
</feature>
<feature type="transmembrane region" description="Helical" evidence="1">
    <location>
        <begin position="88"/>
        <end position="107"/>
    </location>
</feature>
<dbReference type="RefSeq" id="WP_088571049.1">
    <property type="nucleotide sequence ID" value="NZ_FYEK01000027.1"/>
</dbReference>
<dbReference type="InParanoid" id="A0A212QX07"/>
<sequence length="496" mass="55879">MRTHGIRASIDLLWFTVVLAAFGVLVSLVPLPPNDFWWHLKIGALILDERRIPATNMFGWTLPPDAPFTYGAWLGEVLLAWLYRAGGLPLPTFARNLLALAAFALIGWEAKRRSGSGRLAALALTLAAGMALNNLVLRPQIWSWVPFAIFYLLLARFREGALRPRALLLLPPLMAFWVNAHGAFILGPVLLLLFLTGGALEALLGQRPLSTLRPLAGTAALTLLALLLNPQGIGILGYVHRLLTDRPSQTLVVEWASPTPHGIANVTFYGSILVLLLALAYSRHRLSPTEALLLVAFLWLAWNGQRYVIWFGMVAAPILARLLAGALPPWPWPSPPPRPLNALLAALLFLPVLAVQPWWVERIPLPEAYWRQVWRGHPVGPLVGVETPVDAVEYLRARPGGRLFNEMGYGSYLIWALPEQKVFVDPRVELYPYELWLDYVWISRASRYHERLARYGVDRLLIDKVLQEELARALEEDPRWEKEFEGMRAQVWRKRQ</sequence>
<keyword evidence="3" id="KW-1185">Reference proteome</keyword>
<feature type="transmembrane region" description="Helical" evidence="1">
    <location>
        <begin position="12"/>
        <end position="31"/>
    </location>
</feature>
<name>A0A212QX07_9CHLR</name>
<keyword evidence="1" id="KW-0812">Transmembrane</keyword>
<dbReference type="AlphaFoldDB" id="A0A212QX07"/>
<feature type="transmembrane region" description="Helical" evidence="1">
    <location>
        <begin position="342"/>
        <end position="360"/>
    </location>
</feature>
<evidence type="ECO:0000256" key="1">
    <source>
        <dbReference type="SAM" id="Phobius"/>
    </source>
</evidence>
<feature type="transmembrane region" description="Helical" evidence="1">
    <location>
        <begin position="119"/>
        <end position="135"/>
    </location>
</feature>
<accession>A0A212QX07</accession>